<sequence length="367" mass="41284">MKIAIIGAGLGGLACALECERLGIIPDVFERDESVGWPYVCIVHWLHVIHTGKGDLRNYLRDRFNLDLKPINKCTELIMRSPNKQTTIKGDIGYIMRRGKHVDSVENQLYRTLKRTPVHFNRPADYKELSKKYDYVVVATGKETVAKELGVWKSIDMVHLRGGLTYGAFNPTGTTLYFNKKHAGKGFARLGPINSTQAIVGMCYVGDNELEIDRHYKDFLEMEGLESLEFGYKFSIPMWTDGRVNKFQVDNVLLVGRSAGLTERFLGTGAIEALMSGIYAARAMIKGLDYSALVKPLQDHLENISSFRKPFEALDNDGLDRLISAIDTPVIKQLIYNSGLNFIDFLGPIQRQINKVTNILSSKEIET</sequence>
<evidence type="ECO:0000313" key="2">
    <source>
        <dbReference type="Proteomes" id="UP000183997"/>
    </source>
</evidence>
<dbReference type="InterPro" id="IPR036188">
    <property type="entry name" value="FAD/NAD-bd_sf"/>
</dbReference>
<dbReference type="Gene3D" id="3.50.50.60">
    <property type="entry name" value="FAD/NAD(P)-binding domain"/>
    <property type="match status" value="1"/>
</dbReference>
<dbReference type="PROSITE" id="PS51257">
    <property type="entry name" value="PROKAR_LIPOPROTEIN"/>
    <property type="match status" value="1"/>
</dbReference>
<dbReference type="RefSeq" id="WP_072913340.1">
    <property type="nucleotide sequence ID" value="NZ_FRAR01000013.1"/>
</dbReference>
<dbReference type="AlphaFoldDB" id="A0A1M6SD12"/>
<dbReference type="SUPFAM" id="SSF51905">
    <property type="entry name" value="FAD/NAD(P)-binding domain"/>
    <property type="match status" value="1"/>
</dbReference>
<dbReference type="Proteomes" id="UP000183997">
    <property type="component" value="Unassembled WGS sequence"/>
</dbReference>
<dbReference type="PANTHER" id="PTHR42685">
    <property type="entry name" value="GERANYLGERANYL DIPHOSPHATE REDUCTASE"/>
    <property type="match status" value="1"/>
</dbReference>
<gene>
    <name evidence="1" type="ORF">SAMN02745123_01817</name>
</gene>
<dbReference type="PRINTS" id="PR00411">
    <property type="entry name" value="PNDRDTASEI"/>
</dbReference>
<proteinExistence type="predicted"/>
<dbReference type="PANTHER" id="PTHR42685:SF18">
    <property type="entry name" value="DIGERANYLGERANYLGLYCEROPHOSPHOLIPID REDUCTASE"/>
    <property type="match status" value="1"/>
</dbReference>
<name>A0A1M6SD12_9FIRM</name>
<organism evidence="1 2">
    <name type="scientific">Desulforamulus aeronauticus DSM 10349</name>
    <dbReference type="NCBI Taxonomy" id="1121421"/>
    <lineage>
        <taxon>Bacteria</taxon>
        <taxon>Bacillati</taxon>
        <taxon>Bacillota</taxon>
        <taxon>Clostridia</taxon>
        <taxon>Eubacteriales</taxon>
        <taxon>Peptococcaceae</taxon>
        <taxon>Desulforamulus</taxon>
    </lineage>
</organism>
<dbReference type="EMBL" id="FRAR01000013">
    <property type="protein sequence ID" value="SHK42623.1"/>
    <property type="molecule type" value="Genomic_DNA"/>
</dbReference>
<keyword evidence="2" id="KW-1185">Reference proteome</keyword>
<dbReference type="InterPro" id="IPR050407">
    <property type="entry name" value="Geranylgeranyl_reductase"/>
</dbReference>
<evidence type="ECO:0000313" key="1">
    <source>
        <dbReference type="EMBL" id="SHK42623.1"/>
    </source>
</evidence>
<reference evidence="2" key="1">
    <citation type="submission" date="2016-11" db="EMBL/GenBank/DDBJ databases">
        <authorList>
            <person name="Varghese N."/>
            <person name="Submissions S."/>
        </authorList>
    </citation>
    <scope>NUCLEOTIDE SEQUENCE [LARGE SCALE GENOMIC DNA]</scope>
    <source>
        <strain evidence="2">DSM 10349</strain>
    </source>
</reference>
<dbReference type="OrthoDB" id="25353at2"/>
<protein>
    <submittedName>
        <fullName evidence="1">Dehydrogenase (Flavoprotein)</fullName>
    </submittedName>
</protein>
<dbReference type="STRING" id="1121421.SAMN02745123_01817"/>
<accession>A0A1M6SD12</accession>